<reference evidence="1" key="1">
    <citation type="submission" date="2020-09" db="EMBL/GenBank/DDBJ databases">
        <title>Genome seq and assembly of Devosia sp.</title>
        <authorList>
            <person name="Chhetri G."/>
        </authorList>
    </citation>
    <scope>NUCLEOTIDE SEQUENCE</scope>
    <source>
        <strain evidence="1">PTR5</strain>
    </source>
</reference>
<sequence>MPSPYRGEMPYPGKEWTLRHAAEDGQIVICKCNLCKREVRYLAADLLPFLHPDRDALEPPFACSRCGNANWVRVTLTYPTSWDFGVMVIRRPGAVKQVQTWKWVKLGE</sequence>
<evidence type="ECO:0000313" key="1">
    <source>
        <dbReference type="EMBL" id="MBD8066065.1"/>
    </source>
</evidence>
<dbReference type="AlphaFoldDB" id="A0A927FTM0"/>
<dbReference type="RefSeq" id="WP_191775363.1">
    <property type="nucleotide sequence ID" value="NZ_JACYFU010000002.1"/>
</dbReference>
<accession>A0A927FTM0</accession>
<organism evidence="1 2">
    <name type="scientific">Devosia oryzisoli</name>
    <dbReference type="NCBI Taxonomy" id="2774138"/>
    <lineage>
        <taxon>Bacteria</taxon>
        <taxon>Pseudomonadati</taxon>
        <taxon>Pseudomonadota</taxon>
        <taxon>Alphaproteobacteria</taxon>
        <taxon>Hyphomicrobiales</taxon>
        <taxon>Devosiaceae</taxon>
        <taxon>Devosia</taxon>
    </lineage>
</organism>
<evidence type="ECO:0000313" key="2">
    <source>
        <dbReference type="Proteomes" id="UP000654108"/>
    </source>
</evidence>
<keyword evidence="2" id="KW-1185">Reference proteome</keyword>
<gene>
    <name evidence="1" type="ORF">IC608_11335</name>
</gene>
<protein>
    <submittedName>
        <fullName evidence="1">Uncharacterized protein</fullName>
    </submittedName>
</protein>
<dbReference type="Proteomes" id="UP000654108">
    <property type="component" value="Unassembled WGS sequence"/>
</dbReference>
<name>A0A927FTM0_9HYPH</name>
<dbReference type="EMBL" id="JACYFU010000002">
    <property type="protein sequence ID" value="MBD8066065.1"/>
    <property type="molecule type" value="Genomic_DNA"/>
</dbReference>
<comment type="caution">
    <text evidence="1">The sequence shown here is derived from an EMBL/GenBank/DDBJ whole genome shotgun (WGS) entry which is preliminary data.</text>
</comment>
<proteinExistence type="predicted"/>